<proteinExistence type="inferred from homology"/>
<evidence type="ECO:0000313" key="4">
    <source>
        <dbReference type="EMBL" id="KZN91664.1"/>
    </source>
</evidence>
<comment type="similarity">
    <text evidence="1">Belongs to the HMG-CoA reductase family.</text>
</comment>
<dbReference type="InterPro" id="IPR009029">
    <property type="entry name" value="HMG_CoA_Rdtase_sub-bd_dom_sf"/>
</dbReference>
<dbReference type="InterPro" id="IPR023076">
    <property type="entry name" value="HMG_CoA_Rdtase_CS"/>
</dbReference>
<protein>
    <recommendedName>
        <fullName evidence="2">hydroxymethylglutaryl-CoA reductase (NADPH)</fullName>
        <ecNumber evidence="2">1.1.1.34</ecNumber>
    </recommendedName>
</protein>
<dbReference type="InterPro" id="IPR002202">
    <property type="entry name" value="HMG_CoA_Rdtase"/>
</dbReference>
<dbReference type="GO" id="GO:0006696">
    <property type="term" value="P:ergosterol biosynthetic process"/>
    <property type="evidence" value="ECO:0007669"/>
    <property type="project" value="TreeGrafter"/>
</dbReference>
<dbReference type="InterPro" id="IPR023282">
    <property type="entry name" value="HMG_CoA_Rdtase_N"/>
</dbReference>
<dbReference type="PANTHER" id="PTHR10572">
    <property type="entry name" value="3-HYDROXY-3-METHYLGLUTARYL-COENZYME A REDUCTASE"/>
    <property type="match status" value="1"/>
</dbReference>
<dbReference type="GO" id="GO:0004420">
    <property type="term" value="F:hydroxymethylglutaryl-CoA reductase (NADPH) activity"/>
    <property type="evidence" value="ECO:0007669"/>
    <property type="project" value="UniProtKB-EC"/>
</dbReference>
<dbReference type="Gene3D" id="3.90.770.10">
    <property type="entry name" value="3-hydroxy-3-methylglutaryl-coenzyme A Reductase, Chain A, domain 2"/>
    <property type="match status" value="2"/>
</dbReference>
<dbReference type="EC" id="1.1.1.34" evidence="2"/>
<reference evidence="4" key="1">
    <citation type="journal article" date="2014" name="Genome Announc.">
        <title>Complete sequencing and chromosome-scale genome assembly of the industrial progenitor strain P2niaD18 from the penicillin producer Penicillium chrysogenum.</title>
        <authorList>
            <person name="Specht T."/>
            <person name="Dahlmann T.A."/>
            <person name="Zadra I."/>
            <person name="Kurnsteiner H."/>
            <person name="Kuck U."/>
        </authorList>
    </citation>
    <scope>NUCLEOTIDE SEQUENCE [LARGE SCALE GENOMIC DNA]</scope>
    <source>
        <strain evidence="4">P2niaD18</strain>
    </source>
</reference>
<dbReference type="GO" id="GO:0015936">
    <property type="term" value="P:coenzyme A metabolic process"/>
    <property type="evidence" value="ECO:0007669"/>
    <property type="project" value="InterPro"/>
</dbReference>
<gene>
    <name evidence="4" type="ORF">EN45_018040</name>
</gene>
<dbReference type="SUPFAM" id="SSF55035">
    <property type="entry name" value="NAD-binding domain of HMG-CoA reductase"/>
    <property type="match status" value="1"/>
</dbReference>
<dbReference type="PROSITE" id="PS50065">
    <property type="entry name" value="HMG_COA_REDUCTASE_4"/>
    <property type="match status" value="1"/>
</dbReference>
<dbReference type="InterPro" id="IPR009023">
    <property type="entry name" value="HMG_CoA_Rdtase_NAD(P)-bd_sf"/>
</dbReference>
<evidence type="ECO:0000256" key="2">
    <source>
        <dbReference type="ARBA" id="ARBA00012999"/>
    </source>
</evidence>
<dbReference type="PROSITE" id="PS00066">
    <property type="entry name" value="HMG_COA_REDUCTASE_1"/>
    <property type="match status" value="1"/>
</dbReference>
<evidence type="ECO:0000256" key="3">
    <source>
        <dbReference type="ARBA" id="ARBA00023002"/>
    </source>
</evidence>
<name>A0A167WHN1_PENCH</name>
<organism evidence="4">
    <name type="scientific">Penicillium chrysogenum</name>
    <name type="common">Penicillium notatum</name>
    <dbReference type="NCBI Taxonomy" id="5076"/>
    <lineage>
        <taxon>Eukaryota</taxon>
        <taxon>Fungi</taxon>
        <taxon>Dikarya</taxon>
        <taxon>Ascomycota</taxon>
        <taxon>Pezizomycotina</taxon>
        <taxon>Eurotiomycetes</taxon>
        <taxon>Eurotiomycetidae</taxon>
        <taxon>Eurotiales</taxon>
        <taxon>Aspergillaceae</taxon>
        <taxon>Penicillium</taxon>
        <taxon>Penicillium chrysogenum species complex</taxon>
    </lineage>
</organism>
<dbReference type="GO" id="GO:0005789">
    <property type="term" value="C:endoplasmic reticulum membrane"/>
    <property type="evidence" value="ECO:0007669"/>
    <property type="project" value="TreeGrafter"/>
</dbReference>
<dbReference type="GO" id="GO:0005778">
    <property type="term" value="C:peroxisomal membrane"/>
    <property type="evidence" value="ECO:0007669"/>
    <property type="project" value="TreeGrafter"/>
</dbReference>
<dbReference type="AlphaFoldDB" id="A0A167WHN1"/>
<dbReference type="SUPFAM" id="SSF56542">
    <property type="entry name" value="Substrate-binding domain of HMG-CoA reductase"/>
    <property type="match status" value="1"/>
</dbReference>
<dbReference type="Proteomes" id="UP000076449">
    <property type="component" value="Chromosome I"/>
</dbReference>
<dbReference type="GO" id="GO:0008299">
    <property type="term" value="P:isoprenoid biosynthetic process"/>
    <property type="evidence" value="ECO:0007669"/>
    <property type="project" value="TreeGrafter"/>
</dbReference>
<sequence length="266" mass="28102">MKAARPYTKGSLVQYLSDEDVVSLSLRGKIRGYALEKSLKDCTRVVKVIRLKASKLSYENYAWGCVLGDCCENVIGFMPVPVGVVGPLVIDGKSYFIPMATTEGVLVVSASRGSKVINLSGGAVTIVTGDAWLDSGADQAVMKYAFNSTSRSARLQSLRTTISGTNVCIRFKANTGDAMGMNMIYKGVEHALHVMSTEAGFDDMNIVTLSANVVRGVLKSDVDSMIQMNVSKSLIGSAMAGSSGGYNDQAANLAAAIFIATGQDPA</sequence>
<dbReference type="Pfam" id="PF00368">
    <property type="entry name" value="HMG-CoA_red"/>
    <property type="match status" value="1"/>
</dbReference>
<dbReference type="Gene3D" id="1.10.3270.10">
    <property type="entry name" value="HMGR, N-terminal domain"/>
    <property type="match status" value="1"/>
</dbReference>
<dbReference type="EMBL" id="CM002798">
    <property type="protein sequence ID" value="KZN91664.1"/>
    <property type="molecule type" value="Genomic_DNA"/>
</dbReference>
<dbReference type="PANTHER" id="PTHR10572:SF24">
    <property type="entry name" value="3-HYDROXY-3-METHYLGLUTARYL-COENZYME A REDUCTASE"/>
    <property type="match status" value="1"/>
</dbReference>
<dbReference type="Gene3D" id="3.30.70.420">
    <property type="entry name" value="Hydroxymethylglutaryl-CoA reductase, class I/II, NAD/NADP-binding domain"/>
    <property type="match status" value="1"/>
</dbReference>
<dbReference type="InterPro" id="IPR023074">
    <property type="entry name" value="HMG_CoA_Rdtase_cat_sf"/>
</dbReference>
<keyword evidence="3" id="KW-0560">Oxidoreductase</keyword>
<accession>A0A167WHN1</accession>
<dbReference type="PRINTS" id="PR00071">
    <property type="entry name" value="HMGCOARDTASE"/>
</dbReference>
<evidence type="ECO:0000256" key="1">
    <source>
        <dbReference type="ARBA" id="ARBA00007661"/>
    </source>
</evidence>